<sequence length="102" mass="10629">MKPIEALSAAEAATVGRVVATLVVAFGEQASWDIDLLPPASVEPIATDATTTTVESPSAALEGYIDEILDRVGLRRVEPLQTIGSAESWSAEVGPRPARSLA</sequence>
<evidence type="ECO:0000313" key="1">
    <source>
        <dbReference type="EMBL" id="QAY74045.1"/>
    </source>
</evidence>
<dbReference type="RefSeq" id="WP_129191593.1">
    <property type="nucleotide sequence ID" value="NZ_CP035491.1"/>
</dbReference>
<dbReference type="AlphaFoldDB" id="A0A4P6FDS3"/>
<name>A0A4P6FDS3_9MICO</name>
<reference evidence="1 2" key="1">
    <citation type="submission" date="2019-01" db="EMBL/GenBank/DDBJ databases">
        <title>Genome sequencing of strain FW100M-8.</title>
        <authorList>
            <person name="Heo J."/>
            <person name="Kim S.-J."/>
            <person name="Kim J.-S."/>
            <person name="Hong S.-B."/>
            <person name="Kwon S.-W."/>
        </authorList>
    </citation>
    <scope>NUCLEOTIDE SEQUENCE [LARGE SCALE GENOMIC DNA]</scope>
    <source>
        <strain evidence="1 2">FW100M-8</strain>
    </source>
</reference>
<evidence type="ECO:0000313" key="2">
    <source>
        <dbReference type="Proteomes" id="UP000291259"/>
    </source>
</evidence>
<dbReference type="EMBL" id="CP035491">
    <property type="protein sequence ID" value="QAY74045.1"/>
    <property type="molecule type" value="Genomic_DNA"/>
</dbReference>
<gene>
    <name evidence="1" type="ORF">ET445_12560</name>
</gene>
<dbReference type="KEGG" id="agf:ET445_12560"/>
<keyword evidence="2" id="KW-1185">Reference proteome</keyword>
<proteinExistence type="predicted"/>
<protein>
    <submittedName>
        <fullName evidence="1">Uncharacterized protein</fullName>
    </submittedName>
</protein>
<accession>A0A4P6FDS3</accession>
<organism evidence="1 2">
    <name type="scientific">Agromyces protaetiae</name>
    <dbReference type="NCBI Taxonomy" id="2509455"/>
    <lineage>
        <taxon>Bacteria</taxon>
        <taxon>Bacillati</taxon>
        <taxon>Actinomycetota</taxon>
        <taxon>Actinomycetes</taxon>
        <taxon>Micrococcales</taxon>
        <taxon>Microbacteriaceae</taxon>
        <taxon>Agromyces</taxon>
    </lineage>
</organism>
<dbReference type="Proteomes" id="UP000291259">
    <property type="component" value="Chromosome"/>
</dbReference>